<evidence type="ECO:0000313" key="4">
    <source>
        <dbReference type="Proteomes" id="UP000094444"/>
    </source>
</evidence>
<keyword evidence="4" id="KW-1185">Reference proteome</keyword>
<sequence>MEDMETVSPTSQHSPGPTPITSNGDPEDEDSQDSITLHNALRPLPDTQNGSSENSHSSPTEQDGGVQLLSRPQDLEIDPGESFAWGKPVKITPGQFSRPVPTKSKVDTVKDKASTTAAGVTGNLNTRGRDPIPSGYGHSLPTASRQFGHSVSPNLRSIEESARVILPNTKGSLGTGENDSSGADEAEQLPRVNLPAKRTPFEALMPPHRHSGAQGQAPIAQTSSSHSTVRAGGSDMAEEQNHVLPQLKDQAPRPGKVSAEHGRDNHTSTTKCLQQDQLTSPIQNDRPRQRMSLPNDTSVSPAQASRDLPRETSQRRGLREDLARKKALGLSPYLSLNRPMRDVRQVTKVKTPTSRLSSRSSMHGSNISKKRARSRPTPPSGLHPPRSRHSRRHDDTPSIRHRDRRHAANRPSPLLESPQQSKESIDINMMAGNIAQALNNNFGMMKDEWRRKEQDIAYLEHNLRRQEEKLSNFQRQSEGKSGRIQELEEDRSRLQERLETANQQLEDRSTKLSELQRKCRTYKEHLNSATSEQQELYMAAKAKCETAIQQMREEEHKRKMLDEQHRNDLQATRERLTEIVKSTVAEYSSKEREFNVKLESLQHRVQERELDVERERETVRKLLEQTAAVESIQDTMKTLGTRITQINTKLGDLASGQENRDGAAAEETQVKLDKIVNHLSTLDKRVEPQESFIEKMQEANVQTFSNLLEPVLKSNTEIQSNLDKLADAVEDYMEDFWMKLEDREDVLVELLEKTKEENTQLQADVQLREEEYIILSHRLEEAGVEVRQRERELDQLKHDIVELEQAQAEDMEQAERANSLYKECEKLKMDVMAKAAVSRDLEVRLQACREALQTEKEQHKTHTETLQNLMNQHEENARVAREAAVELARQEVTHDMGLAKEKLSMLLKQTEAERTALKQELDATRQQVSTAQENNKRAETAMNELRSELDTAQVNATRLGREVHEKDMKTQKAIDHSSKEVADLEAKVAQKERELAQLSEDAQTYDKKVQRALDGLKEWAKGNQAVKSLFLELRKAQGGNLDGVDSKLKAILELDMFHEAIIRYCQAQGGLAPNGDRETADQPIASQDPGADIVPDSSTEPMPRKSLATRVLEQVGRRVTIRSPSHIVPSPNPPSVSAEQEHRRSVHPPRSIMKASSQSNIVGEKDLDATAESVGLPTRGSFGRRAFKRSRVARTKDGEMPGQTVQDTGNITHSNFIRAPYNRPVSSTKTRAEDDVSQAGTRVGREPAKRKEGSGHVADSPIKQASGSTEKSPRPLFQHLSPPEYPMSQGDELQEPPKAPRKRARKNTDDSISPLRSLYFEQSGSAAEREMKKRGHKQYGAGNVVSGARRASIAPKDNGKKRADRAGPPTKASPLVSQPLLMET</sequence>
<accession>A0A2P5HZR1</accession>
<feature type="compositionally biased region" description="Polar residues" evidence="2">
    <location>
        <begin position="267"/>
        <end position="283"/>
    </location>
</feature>
<feature type="region of interest" description="Disordered" evidence="2">
    <location>
        <begin position="1072"/>
        <end position="1104"/>
    </location>
</feature>
<gene>
    <name evidence="3" type="ORF">DHEL01_v205855</name>
</gene>
<dbReference type="Gene3D" id="1.20.5.340">
    <property type="match status" value="1"/>
</dbReference>
<feature type="compositionally biased region" description="Polar residues" evidence="2">
    <location>
        <begin position="46"/>
        <end position="61"/>
    </location>
</feature>
<feature type="coiled-coil region" evidence="1">
    <location>
        <begin position="838"/>
        <end position="1008"/>
    </location>
</feature>
<dbReference type="OrthoDB" id="4848543at2759"/>
<comment type="caution">
    <text evidence="3">The sequence shown here is derived from an EMBL/GenBank/DDBJ whole genome shotgun (WGS) entry which is preliminary data.</text>
</comment>
<feature type="region of interest" description="Disordered" evidence="2">
    <location>
        <begin position="339"/>
        <end position="421"/>
    </location>
</feature>
<dbReference type="EMBL" id="MAVT02000448">
    <property type="protein sequence ID" value="POS75745.1"/>
    <property type="molecule type" value="Genomic_DNA"/>
</dbReference>
<feature type="coiled-coil region" evidence="1">
    <location>
        <begin position="598"/>
        <end position="625"/>
    </location>
</feature>
<feature type="coiled-coil region" evidence="1">
    <location>
        <begin position="715"/>
        <end position="813"/>
    </location>
</feature>
<name>A0A2P5HZR1_DIAHE</name>
<feature type="compositionally biased region" description="Polar residues" evidence="2">
    <location>
        <begin position="219"/>
        <end position="228"/>
    </location>
</feature>
<feature type="region of interest" description="Disordered" evidence="2">
    <location>
        <begin position="1122"/>
        <end position="1175"/>
    </location>
</feature>
<dbReference type="Proteomes" id="UP000094444">
    <property type="component" value="Unassembled WGS sequence"/>
</dbReference>
<feature type="compositionally biased region" description="Polar residues" evidence="2">
    <location>
        <begin position="114"/>
        <end position="126"/>
    </location>
</feature>
<dbReference type="STRING" id="158607.A0A2P5HZR1"/>
<evidence type="ECO:0000313" key="3">
    <source>
        <dbReference type="EMBL" id="POS75745.1"/>
    </source>
</evidence>
<feature type="compositionally biased region" description="Basic and acidic residues" evidence="2">
    <location>
        <begin position="1243"/>
        <end position="1254"/>
    </location>
</feature>
<evidence type="ECO:0000256" key="2">
    <source>
        <dbReference type="SAM" id="MobiDB-lite"/>
    </source>
</evidence>
<protein>
    <submittedName>
        <fullName evidence="3">Uncharacterized protein</fullName>
    </submittedName>
</protein>
<feature type="compositionally biased region" description="Basic and acidic residues" evidence="2">
    <location>
        <begin position="104"/>
        <end position="113"/>
    </location>
</feature>
<feature type="region of interest" description="Disordered" evidence="2">
    <location>
        <begin position="1"/>
        <end position="149"/>
    </location>
</feature>
<organism evidence="3 4">
    <name type="scientific">Diaporthe helianthi</name>
    <dbReference type="NCBI Taxonomy" id="158607"/>
    <lineage>
        <taxon>Eukaryota</taxon>
        <taxon>Fungi</taxon>
        <taxon>Dikarya</taxon>
        <taxon>Ascomycota</taxon>
        <taxon>Pezizomycotina</taxon>
        <taxon>Sordariomycetes</taxon>
        <taxon>Sordariomycetidae</taxon>
        <taxon>Diaporthales</taxon>
        <taxon>Diaporthaceae</taxon>
        <taxon>Diaporthe</taxon>
    </lineage>
</organism>
<dbReference type="InParanoid" id="A0A2P5HZR1"/>
<feature type="compositionally biased region" description="Polar residues" evidence="2">
    <location>
        <begin position="1203"/>
        <end position="1215"/>
    </location>
</feature>
<reference evidence="3" key="1">
    <citation type="submission" date="2017-09" db="EMBL/GenBank/DDBJ databases">
        <title>Polyketide synthases of a Diaporthe helianthi virulent isolate.</title>
        <authorList>
            <person name="Baroncelli R."/>
        </authorList>
    </citation>
    <scope>NUCLEOTIDE SEQUENCE [LARGE SCALE GENOMIC DNA]</scope>
    <source>
        <strain evidence="3">7/96</strain>
    </source>
</reference>
<evidence type="ECO:0000256" key="1">
    <source>
        <dbReference type="SAM" id="Coils"/>
    </source>
</evidence>
<keyword evidence="1" id="KW-0175">Coiled coil</keyword>
<proteinExistence type="predicted"/>
<dbReference type="PANTHER" id="PTHR46753:SF3">
    <property type="entry name" value="PDZ DOMAIN-CONTAINING PROTEIN"/>
    <property type="match status" value="1"/>
</dbReference>
<feature type="region of interest" description="Disordered" evidence="2">
    <location>
        <begin position="166"/>
        <end position="324"/>
    </location>
</feature>
<feature type="compositionally biased region" description="Polar residues" evidence="2">
    <location>
        <begin position="7"/>
        <end position="24"/>
    </location>
</feature>
<feature type="region of interest" description="Disordered" evidence="2">
    <location>
        <begin position="1188"/>
        <end position="1384"/>
    </location>
</feature>
<feature type="compositionally biased region" description="Polar residues" evidence="2">
    <location>
        <begin position="292"/>
        <end position="303"/>
    </location>
</feature>
<feature type="coiled-coil region" evidence="1">
    <location>
        <begin position="456"/>
        <end position="564"/>
    </location>
</feature>
<dbReference type="SUPFAM" id="SSF57997">
    <property type="entry name" value="Tropomyosin"/>
    <property type="match status" value="1"/>
</dbReference>
<dbReference type="PANTHER" id="PTHR46753">
    <property type="entry name" value="FYVE AND COILED-COIL DOMAIN-CONTAINING PROTEIN 1"/>
    <property type="match status" value="1"/>
</dbReference>
<feature type="compositionally biased region" description="Basic and acidic residues" evidence="2">
    <location>
        <begin position="307"/>
        <end position="324"/>
    </location>
</feature>
<feature type="compositionally biased region" description="Polar residues" evidence="2">
    <location>
        <begin position="169"/>
        <end position="181"/>
    </location>
</feature>